<dbReference type="AlphaFoldDB" id="A0A0J1GYR4"/>
<dbReference type="InterPro" id="IPR051908">
    <property type="entry name" value="Ribosomal_N-acetyltransferase"/>
</dbReference>
<name>A0A0J1GYR4_9GAMM</name>
<dbReference type="PANTHER" id="PTHR43441">
    <property type="entry name" value="RIBOSOMAL-PROTEIN-SERINE ACETYLTRANSFERASE"/>
    <property type="match status" value="1"/>
</dbReference>
<comment type="caution">
    <text evidence="2">The sequence shown here is derived from an EMBL/GenBank/DDBJ whole genome shotgun (WGS) entry which is preliminary data.</text>
</comment>
<dbReference type="STRING" id="1195763.ABT56_13710"/>
<feature type="domain" description="N-acetyltransferase" evidence="1">
    <location>
        <begin position="11"/>
        <end position="166"/>
    </location>
</feature>
<evidence type="ECO:0000259" key="1">
    <source>
        <dbReference type="PROSITE" id="PS51186"/>
    </source>
</evidence>
<dbReference type="InterPro" id="IPR016181">
    <property type="entry name" value="Acyl_CoA_acyltransferase"/>
</dbReference>
<sequence length="185" mass="20925">MNQSPLTSARLTLRPYKQADLQDMLEAILSSTESLYPWLPWCTPSYNQHDAQQWIQHSMQNWTYCLGYEFAIFANDQFVGSASLSNISEQTNSAELGYWIRQDAQRQGYATEAAQAVAQYGFEELGLTRIEIVTHLGNLASQRTALACRAKFECTARNRIMINNTPQDGLLFSLIPSDFSPPLAY</sequence>
<evidence type="ECO:0000313" key="3">
    <source>
        <dbReference type="Proteomes" id="UP000036097"/>
    </source>
</evidence>
<dbReference type="EMBL" id="LDOT01000020">
    <property type="protein sequence ID" value="KLV04773.1"/>
    <property type="molecule type" value="Genomic_DNA"/>
</dbReference>
<dbReference type="PATRIC" id="fig|1195763.3.peg.2906"/>
<reference evidence="2 3" key="1">
    <citation type="submission" date="2015-05" db="EMBL/GenBank/DDBJ databases">
        <title>Photobacterium galathea sp. nov.</title>
        <authorList>
            <person name="Machado H."/>
            <person name="Gram L."/>
        </authorList>
    </citation>
    <scope>NUCLEOTIDE SEQUENCE [LARGE SCALE GENOMIC DNA]</scope>
    <source>
        <strain evidence="2 3">CGMCC 1.12159</strain>
    </source>
</reference>
<keyword evidence="2" id="KW-0808">Transferase</keyword>
<protein>
    <submittedName>
        <fullName evidence="2">Acetyltransferase</fullName>
    </submittedName>
</protein>
<dbReference type="PROSITE" id="PS51186">
    <property type="entry name" value="GNAT"/>
    <property type="match status" value="1"/>
</dbReference>
<dbReference type="Gene3D" id="3.40.630.30">
    <property type="match status" value="1"/>
</dbReference>
<accession>A0A0J1GYR4</accession>
<dbReference type="InterPro" id="IPR000182">
    <property type="entry name" value="GNAT_dom"/>
</dbReference>
<dbReference type="CDD" id="cd04301">
    <property type="entry name" value="NAT_SF"/>
    <property type="match status" value="1"/>
</dbReference>
<dbReference type="GO" id="GO:0008999">
    <property type="term" value="F:protein-N-terminal-alanine acetyltransferase activity"/>
    <property type="evidence" value="ECO:0007669"/>
    <property type="project" value="TreeGrafter"/>
</dbReference>
<dbReference type="Proteomes" id="UP000036097">
    <property type="component" value="Unassembled WGS sequence"/>
</dbReference>
<dbReference type="OrthoDB" id="5292292at2"/>
<proteinExistence type="predicted"/>
<dbReference type="SUPFAM" id="SSF55729">
    <property type="entry name" value="Acyl-CoA N-acyltransferases (Nat)"/>
    <property type="match status" value="1"/>
</dbReference>
<dbReference type="GO" id="GO:0005737">
    <property type="term" value="C:cytoplasm"/>
    <property type="evidence" value="ECO:0007669"/>
    <property type="project" value="TreeGrafter"/>
</dbReference>
<dbReference type="RefSeq" id="WP_047879448.1">
    <property type="nucleotide sequence ID" value="NZ_LDOT01000020.1"/>
</dbReference>
<dbReference type="PANTHER" id="PTHR43441:SF10">
    <property type="entry name" value="ACETYLTRANSFERASE"/>
    <property type="match status" value="1"/>
</dbReference>
<dbReference type="Pfam" id="PF13302">
    <property type="entry name" value="Acetyltransf_3"/>
    <property type="match status" value="1"/>
</dbReference>
<keyword evidence="3" id="KW-1185">Reference proteome</keyword>
<organism evidence="2 3">
    <name type="scientific">Photobacterium aquae</name>
    <dbReference type="NCBI Taxonomy" id="1195763"/>
    <lineage>
        <taxon>Bacteria</taxon>
        <taxon>Pseudomonadati</taxon>
        <taxon>Pseudomonadota</taxon>
        <taxon>Gammaproteobacteria</taxon>
        <taxon>Vibrionales</taxon>
        <taxon>Vibrionaceae</taxon>
        <taxon>Photobacterium</taxon>
    </lineage>
</organism>
<dbReference type="GO" id="GO:1990189">
    <property type="term" value="F:protein N-terminal-serine acetyltransferase activity"/>
    <property type="evidence" value="ECO:0007669"/>
    <property type="project" value="TreeGrafter"/>
</dbReference>
<gene>
    <name evidence="2" type="ORF">ABT56_13710</name>
</gene>
<evidence type="ECO:0000313" key="2">
    <source>
        <dbReference type="EMBL" id="KLV04773.1"/>
    </source>
</evidence>